<dbReference type="Proteomes" id="UP000179935">
    <property type="component" value="Unassembled WGS sequence"/>
</dbReference>
<feature type="region of interest" description="Disordered" evidence="1">
    <location>
        <begin position="280"/>
        <end position="307"/>
    </location>
</feature>
<proteinExistence type="predicted"/>
<organism evidence="2 3">
    <name type="scientific">Streptomyces colonosanans</name>
    <dbReference type="NCBI Taxonomy" id="1428652"/>
    <lineage>
        <taxon>Bacteria</taxon>
        <taxon>Bacillati</taxon>
        <taxon>Actinomycetota</taxon>
        <taxon>Actinomycetes</taxon>
        <taxon>Kitasatosporales</taxon>
        <taxon>Streptomycetaceae</taxon>
        <taxon>Streptomyces</taxon>
    </lineage>
</organism>
<evidence type="ECO:0000313" key="2">
    <source>
        <dbReference type="EMBL" id="OIJ95010.1"/>
    </source>
</evidence>
<evidence type="ECO:0008006" key="4">
    <source>
        <dbReference type="Google" id="ProtNLM"/>
    </source>
</evidence>
<dbReference type="OrthoDB" id="4176749at2"/>
<evidence type="ECO:0000313" key="3">
    <source>
        <dbReference type="Proteomes" id="UP000179935"/>
    </source>
</evidence>
<keyword evidence="3" id="KW-1185">Reference proteome</keyword>
<dbReference type="EMBL" id="MLYP01000025">
    <property type="protein sequence ID" value="OIJ95010.1"/>
    <property type="molecule type" value="Genomic_DNA"/>
</dbReference>
<dbReference type="RefSeq" id="WP_071365816.1">
    <property type="nucleotide sequence ID" value="NZ_MLYP01000025.1"/>
</dbReference>
<comment type="caution">
    <text evidence="2">The sequence shown here is derived from an EMBL/GenBank/DDBJ whole genome shotgun (WGS) entry which is preliminary data.</text>
</comment>
<name>A0A1S2PN98_9ACTN</name>
<dbReference type="AlphaFoldDB" id="A0A1S2PN98"/>
<accession>A0A1S2PN98</accession>
<dbReference type="Pfam" id="PF13560">
    <property type="entry name" value="HTH_31"/>
    <property type="match status" value="1"/>
</dbReference>
<protein>
    <recommendedName>
        <fullName evidence="4">HTH cro/C1-type domain-containing protein</fullName>
    </recommendedName>
</protein>
<feature type="compositionally biased region" description="Pro residues" evidence="1">
    <location>
        <begin position="298"/>
        <end position="307"/>
    </location>
</feature>
<evidence type="ECO:0000256" key="1">
    <source>
        <dbReference type="SAM" id="MobiDB-lite"/>
    </source>
</evidence>
<gene>
    <name evidence="2" type="ORF">BIV24_09700</name>
</gene>
<reference evidence="2 3" key="1">
    <citation type="submission" date="2016-10" db="EMBL/GenBank/DDBJ databases">
        <title>Genome sequence of Streptomyces sp. MUSC 93.</title>
        <authorList>
            <person name="Lee L.-H."/>
            <person name="Ser H.-L."/>
            <person name="Law J.W.-F."/>
        </authorList>
    </citation>
    <scope>NUCLEOTIDE SEQUENCE [LARGE SCALE GENOMIC DNA]</scope>
    <source>
        <strain evidence="2 3">MUSC 93</strain>
    </source>
</reference>
<sequence length="307" mass="32887">MTSPAPSPHARRTGRRHTHLIGLLTALKVRSRLTYAQLAARAAGLEDTVAVSASTLKRAVDPRTVPQEHVVTAFVRACGAAIEDERDALKVWRAARAEDRGILAALRAPSVSSTRTRADFRAVLVAAYERAGAPPLRVLQDRAGTDEADGALLLPLTTAWRITRREGQGPANWTQCEAFLRGCGVHPRRMGPWQDAWKRTRTLPRAELGSTAADIRRTTRGGPDTVARHDAARLAAGIRPVVEALAADPGIRNAPATLAAGVQVLADALVVMYRSASREAHRNGTTPPDWITATNLVPEPPPPATAA</sequence>